<feature type="domain" description="Hydantoinase A/oxoprolinase" evidence="1">
    <location>
        <begin position="203"/>
        <end position="486"/>
    </location>
</feature>
<dbReference type="InterPro" id="IPR045079">
    <property type="entry name" value="Oxoprolinase-like"/>
</dbReference>
<protein>
    <submittedName>
        <fullName evidence="3">Hydantoinase/oxoprolinase family protein</fullName>
    </submittedName>
</protein>
<dbReference type="PANTHER" id="PTHR11365:SF23">
    <property type="entry name" value="HYPOTHETICAL 5-OXOPROLINASE (EUROFUNG)-RELATED"/>
    <property type="match status" value="1"/>
</dbReference>
<dbReference type="PANTHER" id="PTHR11365">
    <property type="entry name" value="5-OXOPROLINASE RELATED"/>
    <property type="match status" value="1"/>
</dbReference>
<dbReference type="InterPro" id="IPR043129">
    <property type="entry name" value="ATPase_NBD"/>
</dbReference>
<evidence type="ECO:0000259" key="1">
    <source>
        <dbReference type="Pfam" id="PF01968"/>
    </source>
</evidence>
<dbReference type="Proteomes" id="UP001501690">
    <property type="component" value="Unassembled WGS sequence"/>
</dbReference>
<sequence length="678" mass="69593">MSAQNVIAIDIGGTHTDAALLDAEGRLFTEKVKSTPTDPGIAFLTAIDGLRAASGLDLPDIGAVVHGTTVATNAVIQARFARVGLLTTAGFEDILEIATQQRVDLYDPWLARPAPLVPRGRVHGIRERIGADGSVVTPLDETDVRTAARALAGAVDAVAVSLLFSFANPAHEERIAAILAEELPGVPVTVSSEIAPEFREYPRTATTVLNAALLPECGGYIERLETRLRDRGFVGAFQLMTSSGGVIPAQLARRQPVALLVSGPAGGAIAAAELGTRLGIRDVVMLDVGGTSADIAVIADGSAQHRYRGEVGGMPVALPQIDVLPIGAGGGSLAVVDEFGSLRVGPDSAGADPGPAAYGTGTRATTTDGHVVRGILDPAGLLGGKLPLDAARSRAAVAADVAQPLGMTVPRAAGSIARIANARMADALRVMTIARGIDIRAHALMAFGGAGPLHACDIADELGIARVIVPRYPGLTSALGLVMSDGRLDLARTLVAPLDAIDAVTVDAVTADLRARAAAQLGELARGDGVVFALDADLRYAGQAYELTIPVPDGLGAAAVPGVAAAFHERHRQVYGHAWPQASVELVTLRLRVAVPRAGSEWAATHATGSPVPATRRAGYDLHGEPVDYAVVDRGSAAAGLEGPAIVTQTDTTTVIPAGWRIAAVAGAGMILERGERT</sequence>
<dbReference type="InterPro" id="IPR008040">
    <property type="entry name" value="Hydant_A_N"/>
</dbReference>
<dbReference type="Gene3D" id="3.30.420.40">
    <property type="match status" value="1"/>
</dbReference>
<dbReference type="Pfam" id="PF01968">
    <property type="entry name" value="Hydantoinase_A"/>
    <property type="match status" value="1"/>
</dbReference>
<dbReference type="RefSeq" id="WP_344067867.1">
    <property type="nucleotide sequence ID" value="NZ_BAAAPL010000001.1"/>
</dbReference>
<dbReference type="InterPro" id="IPR002821">
    <property type="entry name" value="Hydantoinase_A"/>
</dbReference>
<reference evidence="3 4" key="1">
    <citation type="journal article" date="2019" name="Int. J. Syst. Evol. Microbiol.">
        <title>The Global Catalogue of Microorganisms (GCM) 10K type strain sequencing project: providing services to taxonomists for standard genome sequencing and annotation.</title>
        <authorList>
            <consortium name="The Broad Institute Genomics Platform"/>
            <consortium name="The Broad Institute Genome Sequencing Center for Infectious Disease"/>
            <person name="Wu L."/>
            <person name="Ma J."/>
        </authorList>
    </citation>
    <scope>NUCLEOTIDE SEQUENCE [LARGE SCALE GENOMIC DNA]</scope>
    <source>
        <strain evidence="3 4">JCM 15577</strain>
    </source>
</reference>
<dbReference type="SUPFAM" id="SSF53067">
    <property type="entry name" value="Actin-like ATPase domain"/>
    <property type="match status" value="1"/>
</dbReference>
<evidence type="ECO:0000259" key="2">
    <source>
        <dbReference type="Pfam" id="PF05378"/>
    </source>
</evidence>
<name>A0ABN2HHV8_9MICO</name>
<dbReference type="Pfam" id="PF05378">
    <property type="entry name" value="Hydant_A_N"/>
    <property type="match status" value="1"/>
</dbReference>
<dbReference type="EMBL" id="BAAAPL010000001">
    <property type="protein sequence ID" value="GAA1688204.1"/>
    <property type="molecule type" value="Genomic_DNA"/>
</dbReference>
<evidence type="ECO:0000313" key="4">
    <source>
        <dbReference type="Proteomes" id="UP001501690"/>
    </source>
</evidence>
<gene>
    <name evidence="3" type="ORF">GCM10009808_01470</name>
</gene>
<feature type="domain" description="Hydantoinase/oxoprolinase N-terminal" evidence="2">
    <location>
        <begin position="7"/>
        <end position="182"/>
    </location>
</feature>
<comment type="caution">
    <text evidence="3">The sequence shown here is derived from an EMBL/GenBank/DDBJ whole genome shotgun (WGS) entry which is preliminary data.</text>
</comment>
<keyword evidence="4" id="KW-1185">Reference proteome</keyword>
<evidence type="ECO:0000313" key="3">
    <source>
        <dbReference type="EMBL" id="GAA1688204.1"/>
    </source>
</evidence>
<organism evidence="3 4">
    <name type="scientific">Microbacterium sediminicola</name>
    <dbReference type="NCBI Taxonomy" id="415210"/>
    <lineage>
        <taxon>Bacteria</taxon>
        <taxon>Bacillati</taxon>
        <taxon>Actinomycetota</taxon>
        <taxon>Actinomycetes</taxon>
        <taxon>Micrococcales</taxon>
        <taxon>Microbacteriaceae</taxon>
        <taxon>Microbacterium</taxon>
    </lineage>
</organism>
<accession>A0ABN2HHV8</accession>
<proteinExistence type="predicted"/>